<name>A0A1Y1SBP0_9GAMM</name>
<dbReference type="GO" id="GO:0016853">
    <property type="term" value="F:isomerase activity"/>
    <property type="evidence" value="ECO:0007669"/>
    <property type="project" value="UniProtKB-KW"/>
</dbReference>
<dbReference type="SUPFAM" id="SSF52833">
    <property type="entry name" value="Thioredoxin-like"/>
    <property type="match status" value="1"/>
</dbReference>
<proteinExistence type="predicted"/>
<dbReference type="Pfam" id="PF01323">
    <property type="entry name" value="DSBA"/>
    <property type="match status" value="1"/>
</dbReference>
<dbReference type="PANTHER" id="PTHR42943:SF2">
    <property type="entry name" value="GLUTATHIONE S-TRANSFERASE KAPPA 1"/>
    <property type="match status" value="1"/>
</dbReference>
<dbReference type="GO" id="GO:0016491">
    <property type="term" value="F:oxidoreductase activity"/>
    <property type="evidence" value="ECO:0007669"/>
    <property type="project" value="InterPro"/>
</dbReference>
<dbReference type="STRING" id="1317117.ATO7_11788"/>
<sequence>MSLSTRIKTLVTDRVAASRGPLNRLRAERFGLTRLSGGKPELVLYYEAGDAHSHLCAQWLRANHQRIKAPLRIRMVPPPAAETYPEEASQRRMAMLDAARIAPACGLSWPLQAQLADADQRERAGRLLAAVETDLNLWLEREAVLATALFAGQTIEGNLTPDSADVLAQNHQHRAHHGHYLPGMWQYRGDWFWALDRMTYLETALRKQDAYTDPAPLLQVKPEHYALPASRTDEAIEVFFSFRSPYSYLSMAQLREDYQNWPNPVRIRPVLPMAMRGMKIPRAKGFYIVRDVYREAQRLGIAFGHIADPIGAGAQRCLQVFPLARDTAQQIEFCYQAAHAIWSEAVDVATDDGLRLVCERSGIDWHQAQANLLDTAHLEHAENNRKALFEAGAWGVPTFRLGTFVCWGNDRLPMLKQLLSKPDAAQVAQTG</sequence>
<dbReference type="OrthoDB" id="5244108at2"/>
<feature type="domain" description="DSBA-like thioredoxin" evidence="1">
    <location>
        <begin position="236"/>
        <end position="419"/>
    </location>
</feature>
<protein>
    <submittedName>
        <fullName evidence="2">2-hydroxychromene-2-carboxylate isomerase</fullName>
    </submittedName>
</protein>
<accession>A0A1Y1SBP0</accession>
<dbReference type="Proteomes" id="UP000192342">
    <property type="component" value="Unassembled WGS sequence"/>
</dbReference>
<comment type="caution">
    <text evidence="2">The sequence shown here is derived from an EMBL/GenBank/DDBJ whole genome shotgun (WGS) entry which is preliminary data.</text>
</comment>
<evidence type="ECO:0000313" key="2">
    <source>
        <dbReference type="EMBL" id="ORE85973.1"/>
    </source>
</evidence>
<keyword evidence="3" id="KW-1185">Reference proteome</keyword>
<dbReference type="InterPro" id="IPR036249">
    <property type="entry name" value="Thioredoxin-like_sf"/>
</dbReference>
<evidence type="ECO:0000313" key="3">
    <source>
        <dbReference type="Proteomes" id="UP000192342"/>
    </source>
</evidence>
<reference evidence="2 3" key="1">
    <citation type="submission" date="2013-04" db="EMBL/GenBank/DDBJ databases">
        <title>Oceanococcus atlanticus 22II-S10r2 Genome Sequencing.</title>
        <authorList>
            <person name="Lai Q."/>
            <person name="Li G."/>
            <person name="Shao Z."/>
        </authorList>
    </citation>
    <scope>NUCLEOTIDE SEQUENCE [LARGE SCALE GENOMIC DNA]</scope>
    <source>
        <strain evidence="2 3">22II-S10r2</strain>
    </source>
</reference>
<dbReference type="Gene3D" id="3.40.30.10">
    <property type="entry name" value="Glutaredoxin"/>
    <property type="match status" value="1"/>
</dbReference>
<dbReference type="InterPro" id="IPR051924">
    <property type="entry name" value="GST_Kappa/NadH"/>
</dbReference>
<gene>
    <name evidence="2" type="ORF">ATO7_11788</name>
</gene>
<dbReference type="RefSeq" id="WP_083562002.1">
    <property type="nucleotide sequence ID" value="NZ_AQQV01000003.1"/>
</dbReference>
<dbReference type="AlphaFoldDB" id="A0A1Y1SBP0"/>
<keyword evidence="2" id="KW-0413">Isomerase</keyword>
<evidence type="ECO:0000259" key="1">
    <source>
        <dbReference type="Pfam" id="PF01323"/>
    </source>
</evidence>
<dbReference type="PANTHER" id="PTHR42943">
    <property type="entry name" value="GLUTATHIONE S-TRANSFERASE KAPPA"/>
    <property type="match status" value="1"/>
</dbReference>
<dbReference type="EMBL" id="AQQV01000003">
    <property type="protein sequence ID" value="ORE85973.1"/>
    <property type="molecule type" value="Genomic_DNA"/>
</dbReference>
<dbReference type="InterPro" id="IPR001853">
    <property type="entry name" value="DSBA-like_thioredoxin_dom"/>
</dbReference>
<organism evidence="2 3">
    <name type="scientific">Oceanococcus atlanticus</name>
    <dbReference type="NCBI Taxonomy" id="1317117"/>
    <lineage>
        <taxon>Bacteria</taxon>
        <taxon>Pseudomonadati</taxon>
        <taxon>Pseudomonadota</taxon>
        <taxon>Gammaproteobacteria</taxon>
        <taxon>Chromatiales</taxon>
        <taxon>Oceanococcaceae</taxon>
        <taxon>Oceanococcus</taxon>
    </lineage>
</organism>